<keyword evidence="11" id="KW-1185">Reference proteome</keyword>
<dbReference type="PANTHER" id="PTHR42933:SF4">
    <property type="entry name" value="TYPE I RESTRICTION ENZYME ECOKI METHYLASE SUBUNIT"/>
    <property type="match status" value="1"/>
</dbReference>
<organism evidence="10 11">
    <name type="scientific">Hymenobacter glaciei</name>
    <dbReference type="NCBI Taxonomy" id="877209"/>
    <lineage>
        <taxon>Bacteria</taxon>
        <taxon>Pseudomonadati</taxon>
        <taxon>Bacteroidota</taxon>
        <taxon>Cytophagia</taxon>
        <taxon>Cytophagales</taxon>
        <taxon>Hymenobacteraceae</taxon>
        <taxon>Hymenobacter</taxon>
    </lineage>
</organism>
<keyword evidence="4" id="KW-0808">Transferase</keyword>
<dbReference type="GO" id="GO:0008168">
    <property type="term" value="F:methyltransferase activity"/>
    <property type="evidence" value="ECO:0007669"/>
    <property type="project" value="UniProtKB-KW"/>
</dbReference>
<dbReference type="RefSeq" id="WP_345059871.1">
    <property type="nucleotide sequence ID" value="NZ_BAABDK010000035.1"/>
</dbReference>
<evidence type="ECO:0000313" key="11">
    <source>
        <dbReference type="Proteomes" id="UP001501469"/>
    </source>
</evidence>
<sequence>MRQPTLNATAQSLVQRVWGYATVLRDDGVGYGDYVEQITYLLFLKMADEQAGAPNAPAVPEGKDWASLRALEGDALEVQYRHLLTDLGKEPGMLGVIFKKAQNKIQNPARLKHLLALIDRENWSGLGFDVKGEIYEGLLQKNAEDVKGGAGQYFTPRPLIQAIVEAVAPTPGQTICDPACGTAGFLLVARDYLVDTYGKDLDREQLKFLRDHTFHGTDIVDSVVRLAAMNLYLHGVGSTESPVKNQDSLLADPGDRYDFILANPPFGKKSSITVMSEEGQTSKDTLSYERTDFVATTSNKQLNFVQHIYTILKVGGTAAVVLPDNVLFEGGAGETIRRKLLQDCNVHTLLRLPTGIFYAQGVKANVIFFEKRAAAEQAQTKEMWVYDLRTNQHFTPKGNPLTLAHLQDFIQSYGQPGQRAQRQETEQFHRYDLAQLLARDKVNLDIFWLKDDALEDSATLPAPDVLALEITENLQAALAQFASIAEELEETSLR</sequence>
<dbReference type="Proteomes" id="UP001501469">
    <property type="component" value="Unassembled WGS sequence"/>
</dbReference>
<dbReference type="Gene3D" id="3.40.50.150">
    <property type="entry name" value="Vaccinia Virus protein VP39"/>
    <property type="match status" value="1"/>
</dbReference>
<keyword evidence="3 10" id="KW-0489">Methyltransferase</keyword>
<dbReference type="InterPro" id="IPR002052">
    <property type="entry name" value="DNA_methylase_N6_adenine_CS"/>
</dbReference>
<evidence type="ECO:0000256" key="2">
    <source>
        <dbReference type="ARBA" id="ARBA00011900"/>
    </source>
</evidence>
<reference evidence="11" key="1">
    <citation type="journal article" date="2019" name="Int. J. Syst. Evol. Microbiol.">
        <title>The Global Catalogue of Microorganisms (GCM) 10K type strain sequencing project: providing services to taxonomists for standard genome sequencing and annotation.</title>
        <authorList>
            <consortium name="The Broad Institute Genomics Platform"/>
            <consortium name="The Broad Institute Genome Sequencing Center for Infectious Disease"/>
            <person name="Wu L."/>
            <person name="Ma J."/>
        </authorList>
    </citation>
    <scope>NUCLEOTIDE SEQUENCE [LARGE SCALE GENOMIC DNA]</scope>
    <source>
        <strain evidence="11">JCM 17225</strain>
    </source>
</reference>
<dbReference type="PROSITE" id="PS00092">
    <property type="entry name" value="N6_MTASE"/>
    <property type="match status" value="1"/>
</dbReference>
<dbReference type="EC" id="2.1.1.72" evidence="2"/>
<dbReference type="Pfam" id="PF02384">
    <property type="entry name" value="N6_Mtase"/>
    <property type="match status" value="1"/>
</dbReference>
<evidence type="ECO:0000259" key="9">
    <source>
        <dbReference type="Pfam" id="PF12161"/>
    </source>
</evidence>
<evidence type="ECO:0000256" key="7">
    <source>
        <dbReference type="ARBA" id="ARBA00047942"/>
    </source>
</evidence>
<evidence type="ECO:0000256" key="5">
    <source>
        <dbReference type="ARBA" id="ARBA00022691"/>
    </source>
</evidence>
<dbReference type="InterPro" id="IPR051537">
    <property type="entry name" value="DNA_Adenine_Mtase"/>
</dbReference>
<evidence type="ECO:0000256" key="1">
    <source>
        <dbReference type="ARBA" id="ARBA00006594"/>
    </source>
</evidence>
<dbReference type="InterPro" id="IPR038333">
    <property type="entry name" value="T1MK-like_N_sf"/>
</dbReference>
<feature type="domain" description="N6 adenine-specific DNA methyltransferase N-terminal" evidence="9">
    <location>
        <begin position="14"/>
        <end position="114"/>
    </location>
</feature>
<dbReference type="Pfam" id="PF12161">
    <property type="entry name" value="HsdM_N"/>
    <property type="match status" value="1"/>
</dbReference>
<comment type="similarity">
    <text evidence="1">Belongs to the N(4)/N(6)-methyltransferase family.</text>
</comment>
<dbReference type="Gene3D" id="1.20.1260.30">
    <property type="match status" value="1"/>
</dbReference>
<dbReference type="InterPro" id="IPR022749">
    <property type="entry name" value="D12N6_MeTrfase_N"/>
</dbReference>
<proteinExistence type="inferred from homology"/>
<keyword evidence="6" id="KW-0680">Restriction system</keyword>
<dbReference type="InterPro" id="IPR029063">
    <property type="entry name" value="SAM-dependent_MTases_sf"/>
</dbReference>
<dbReference type="PRINTS" id="PR00507">
    <property type="entry name" value="N12N6MTFRASE"/>
</dbReference>
<dbReference type="InterPro" id="IPR003356">
    <property type="entry name" value="DNA_methylase_A-5"/>
</dbReference>
<evidence type="ECO:0000256" key="4">
    <source>
        <dbReference type="ARBA" id="ARBA00022679"/>
    </source>
</evidence>
<comment type="catalytic activity">
    <reaction evidence="7">
        <text>a 2'-deoxyadenosine in DNA + S-adenosyl-L-methionine = an N(6)-methyl-2'-deoxyadenosine in DNA + S-adenosyl-L-homocysteine + H(+)</text>
        <dbReference type="Rhea" id="RHEA:15197"/>
        <dbReference type="Rhea" id="RHEA-COMP:12418"/>
        <dbReference type="Rhea" id="RHEA-COMP:12419"/>
        <dbReference type="ChEBI" id="CHEBI:15378"/>
        <dbReference type="ChEBI" id="CHEBI:57856"/>
        <dbReference type="ChEBI" id="CHEBI:59789"/>
        <dbReference type="ChEBI" id="CHEBI:90615"/>
        <dbReference type="ChEBI" id="CHEBI:90616"/>
        <dbReference type="EC" id="2.1.1.72"/>
    </reaction>
</comment>
<gene>
    <name evidence="10" type="ORF">GCM10022409_48870</name>
</gene>
<dbReference type="SUPFAM" id="SSF53335">
    <property type="entry name" value="S-adenosyl-L-methionine-dependent methyltransferases"/>
    <property type="match status" value="1"/>
</dbReference>
<dbReference type="GO" id="GO:0032259">
    <property type="term" value="P:methylation"/>
    <property type="evidence" value="ECO:0007669"/>
    <property type="project" value="UniProtKB-KW"/>
</dbReference>
<name>A0ABP7UZ17_9BACT</name>
<dbReference type="EMBL" id="BAABDK010000035">
    <property type="protein sequence ID" value="GAA4055825.1"/>
    <property type="molecule type" value="Genomic_DNA"/>
</dbReference>
<evidence type="ECO:0000259" key="8">
    <source>
        <dbReference type="Pfam" id="PF02384"/>
    </source>
</evidence>
<accession>A0ABP7UZ17</accession>
<comment type="caution">
    <text evidence="10">The sequence shown here is derived from an EMBL/GenBank/DDBJ whole genome shotgun (WGS) entry which is preliminary data.</text>
</comment>
<dbReference type="PANTHER" id="PTHR42933">
    <property type="entry name" value="SLR6095 PROTEIN"/>
    <property type="match status" value="1"/>
</dbReference>
<keyword evidence="5" id="KW-0949">S-adenosyl-L-methionine</keyword>
<protein>
    <recommendedName>
        <fullName evidence="2">site-specific DNA-methyltransferase (adenine-specific)</fullName>
        <ecNumber evidence="2">2.1.1.72</ecNumber>
    </recommendedName>
</protein>
<evidence type="ECO:0000256" key="6">
    <source>
        <dbReference type="ARBA" id="ARBA00022747"/>
    </source>
</evidence>
<feature type="domain" description="DNA methylase adenine-specific" evidence="8">
    <location>
        <begin position="129"/>
        <end position="423"/>
    </location>
</feature>
<evidence type="ECO:0000313" key="10">
    <source>
        <dbReference type="EMBL" id="GAA4055825.1"/>
    </source>
</evidence>
<evidence type="ECO:0000256" key="3">
    <source>
        <dbReference type="ARBA" id="ARBA00022603"/>
    </source>
</evidence>